<dbReference type="Pfam" id="PF04542">
    <property type="entry name" value="Sigma70_r2"/>
    <property type="match status" value="1"/>
</dbReference>
<evidence type="ECO:0000313" key="9">
    <source>
        <dbReference type="Proteomes" id="UP001162834"/>
    </source>
</evidence>
<dbReference type="NCBIfam" id="NF004935">
    <property type="entry name" value="PRK06288.1"/>
    <property type="match status" value="1"/>
</dbReference>
<dbReference type="InterPro" id="IPR000943">
    <property type="entry name" value="RNA_pol_sigma70"/>
</dbReference>
<evidence type="ECO:0000313" key="8">
    <source>
        <dbReference type="EMBL" id="UGS35870.1"/>
    </source>
</evidence>
<dbReference type="EMBL" id="CP087164">
    <property type="protein sequence ID" value="UGS35870.1"/>
    <property type="molecule type" value="Genomic_DNA"/>
</dbReference>
<dbReference type="InterPro" id="IPR012845">
    <property type="entry name" value="RNA_pol_sigma_FliA_WhiG"/>
</dbReference>
<dbReference type="GO" id="GO:0016987">
    <property type="term" value="F:sigma factor activity"/>
    <property type="evidence" value="ECO:0007669"/>
    <property type="project" value="UniProtKB-KW"/>
</dbReference>
<comment type="similarity">
    <text evidence="5">Belongs to the sigma-70 factor family.</text>
</comment>
<dbReference type="RefSeq" id="WP_259315550.1">
    <property type="nucleotide sequence ID" value="NZ_CP087164.1"/>
</dbReference>
<keyword evidence="9" id="KW-1185">Reference proteome</keyword>
<dbReference type="CDD" id="cd06171">
    <property type="entry name" value="Sigma70_r4"/>
    <property type="match status" value="1"/>
</dbReference>
<proteinExistence type="inferred from homology"/>
<dbReference type="NCBIfam" id="NF005413">
    <property type="entry name" value="PRK06986.1"/>
    <property type="match status" value="1"/>
</dbReference>
<evidence type="ECO:0000256" key="3">
    <source>
        <dbReference type="ARBA" id="ARBA00023125"/>
    </source>
</evidence>
<gene>
    <name evidence="8" type="primary">sigD_1</name>
    <name evidence="8" type="ORF">DSM104329_02267</name>
</gene>
<name>A0A9E6XWX1_9ACTN</name>
<feature type="domain" description="RNA polymerase sigma-70" evidence="7">
    <location>
        <begin position="241"/>
        <end position="267"/>
    </location>
</feature>
<keyword evidence="1 5" id="KW-0805">Transcription regulation</keyword>
<dbReference type="PROSITE" id="PS00715">
    <property type="entry name" value="SIGMA70_1"/>
    <property type="match status" value="1"/>
</dbReference>
<keyword evidence="4 5" id="KW-0804">Transcription</keyword>
<dbReference type="PRINTS" id="PR00046">
    <property type="entry name" value="SIGMA70FCT"/>
</dbReference>
<dbReference type="InterPro" id="IPR013324">
    <property type="entry name" value="RNA_pol_sigma_r3/r4-like"/>
</dbReference>
<evidence type="ECO:0000256" key="2">
    <source>
        <dbReference type="ARBA" id="ARBA00023082"/>
    </source>
</evidence>
<evidence type="ECO:0000259" key="7">
    <source>
        <dbReference type="PROSITE" id="PS00716"/>
    </source>
</evidence>
<dbReference type="Proteomes" id="UP001162834">
    <property type="component" value="Chromosome"/>
</dbReference>
<accession>A0A9E6XWX1</accession>
<dbReference type="Pfam" id="PF04545">
    <property type="entry name" value="Sigma70_r4"/>
    <property type="match status" value="1"/>
</dbReference>
<dbReference type="PROSITE" id="PS00716">
    <property type="entry name" value="SIGMA70_2"/>
    <property type="match status" value="1"/>
</dbReference>
<dbReference type="SUPFAM" id="SSF88946">
    <property type="entry name" value="Sigma2 domain of RNA polymerase sigma factors"/>
    <property type="match status" value="1"/>
</dbReference>
<keyword evidence="2 5" id="KW-0731">Sigma factor</keyword>
<dbReference type="SUPFAM" id="SSF88659">
    <property type="entry name" value="Sigma3 and sigma4 domains of RNA polymerase sigma factors"/>
    <property type="match status" value="2"/>
</dbReference>
<organism evidence="8 9">
    <name type="scientific">Capillimicrobium parvum</name>
    <dbReference type="NCBI Taxonomy" id="2884022"/>
    <lineage>
        <taxon>Bacteria</taxon>
        <taxon>Bacillati</taxon>
        <taxon>Actinomycetota</taxon>
        <taxon>Thermoleophilia</taxon>
        <taxon>Solirubrobacterales</taxon>
        <taxon>Capillimicrobiaceae</taxon>
        <taxon>Capillimicrobium</taxon>
    </lineage>
</organism>
<dbReference type="InterPro" id="IPR007624">
    <property type="entry name" value="RNA_pol_sigma70_r3"/>
</dbReference>
<evidence type="ECO:0000256" key="4">
    <source>
        <dbReference type="ARBA" id="ARBA00023163"/>
    </source>
</evidence>
<dbReference type="PIRSF" id="PIRSF000770">
    <property type="entry name" value="RNA_pol_sigma-SigE/K"/>
    <property type="match status" value="1"/>
</dbReference>
<comment type="function">
    <text evidence="5">Sigma factors are initiation factors that promote the attachment of RNA polymerase to specific initiation sites and are then released.</text>
</comment>
<protein>
    <recommendedName>
        <fullName evidence="5">RNA polymerase sigma factor</fullName>
    </recommendedName>
</protein>
<dbReference type="InterPro" id="IPR014284">
    <property type="entry name" value="RNA_pol_sigma-70_dom"/>
</dbReference>
<dbReference type="AlphaFoldDB" id="A0A9E6XWX1"/>
<keyword evidence="3 5" id="KW-0238">DNA-binding</keyword>
<dbReference type="InterPro" id="IPR013325">
    <property type="entry name" value="RNA_pol_sigma_r2"/>
</dbReference>
<evidence type="ECO:0000256" key="5">
    <source>
        <dbReference type="RuleBase" id="RU362124"/>
    </source>
</evidence>
<dbReference type="PANTHER" id="PTHR30385">
    <property type="entry name" value="SIGMA FACTOR F FLAGELLAR"/>
    <property type="match status" value="1"/>
</dbReference>
<reference evidence="8" key="1">
    <citation type="journal article" date="2022" name="Int. J. Syst. Evol. Microbiol.">
        <title>Pseudomonas aegrilactucae sp. nov. and Pseudomonas morbosilactucae sp. nov., pathogens causing bacterial rot of lettuce in Japan.</title>
        <authorList>
            <person name="Sawada H."/>
            <person name="Fujikawa T."/>
            <person name="Satou M."/>
        </authorList>
    </citation>
    <scope>NUCLEOTIDE SEQUENCE</scope>
    <source>
        <strain evidence="8">0166_1</strain>
    </source>
</reference>
<evidence type="ECO:0000256" key="1">
    <source>
        <dbReference type="ARBA" id="ARBA00023015"/>
    </source>
</evidence>
<dbReference type="Pfam" id="PF04539">
    <property type="entry name" value="Sigma70_r3"/>
    <property type="match status" value="1"/>
</dbReference>
<dbReference type="GO" id="GO:0003899">
    <property type="term" value="F:DNA-directed RNA polymerase activity"/>
    <property type="evidence" value="ECO:0007669"/>
    <property type="project" value="InterPro"/>
</dbReference>
<dbReference type="GO" id="GO:0006352">
    <property type="term" value="P:DNA-templated transcription initiation"/>
    <property type="evidence" value="ECO:0007669"/>
    <property type="project" value="InterPro"/>
</dbReference>
<dbReference type="GO" id="GO:0003677">
    <property type="term" value="F:DNA binding"/>
    <property type="evidence" value="ECO:0007669"/>
    <property type="project" value="UniProtKB-KW"/>
</dbReference>
<dbReference type="PANTHER" id="PTHR30385:SF7">
    <property type="entry name" value="RNA POLYMERASE SIGMA FACTOR FLIA"/>
    <property type="match status" value="1"/>
</dbReference>
<feature type="domain" description="RNA polymerase sigma-70" evidence="6">
    <location>
        <begin position="73"/>
        <end position="86"/>
    </location>
</feature>
<evidence type="ECO:0000259" key="6">
    <source>
        <dbReference type="PROSITE" id="PS00715"/>
    </source>
</evidence>
<dbReference type="NCBIfam" id="TIGR02479">
    <property type="entry name" value="FliA_WhiG"/>
    <property type="match status" value="1"/>
</dbReference>
<dbReference type="Gene3D" id="1.10.1740.10">
    <property type="match status" value="1"/>
</dbReference>
<dbReference type="KEGG" id="sbae:DSM104329_02267"/>
<dbReference type="Gene3D" id="1.20.140.160">
    <property type="match status" value="1"/>
</dbReference>
<sequence length="280" mass="31316">MPAAIQGRSGVRAEGSDLETNVKAIELRDLWRRYKQQGDARARERLVVTYSPLVKYVSGRMASGLPAHVEEADLISYGLVGLISAIERFDIEREIKFETYAITRIKGAIIDELRSLDWVPRSVRARAREIEKANSKLEHRLQRAPTDEEMSAELGITVDEFQDSLQQISTSTVAALDELWTVSDASGDQVSLLDTLQDPDAPDPATIMDATELKDRVADAIARLPEREKLVVALYYYENLTLREIGEVLGVTESRISQLHTKAVLRLRSRLATETDVLPG</sequence>
<dbReference type="InterPro" id="IPR007627">
    <property type="entry name" value="RNA_pol_sigma70_r2"/>
</dbReference>
<dbReference type="NCBIfam" id="TIGR02937">
    <property type="entry name" value="sigma70-ECF"/>
    <property type="match status" value="1"/>
</dbReference>
<dbReference type="InterPro" id="IPR007630">
    <property type="entry name" value="RNA_pol_sigma70_r4"/>
</dbReference>